<feature type="region of interest" description="Disordered" evidence="1">
    <location>
        <begin position="1"/>
        <end position="25"/>
    </location>
</feature>
<dbReference type="EMBL" id="OV170222">
    <property type="protein sequence ID" value="CAH0720603.1"/>
    <property type="molecule type" value="Genomic_DNA"/>
</dbReference>
<evidence type="ECO:0000313" key="2">
    <source>
        <dbReference type="EMBL" id="CAH0720603.1"/>
    </source>
</evidence>
<proteinExistence type="predicted"/>
<sequence>MPARTAADRHAQREASAQTPSRSRACRRDCRSGALGVARALGPRGAAEARALAVGYFYKFPSPYRFASDAMRACFFHHFLFSVVLKYANETICSETRMKHSNEPPRGAGCGPRRSASGTG</sequence>
<feature type="compositionally biased region" description="Basic and acidic residues" evidence="1">
    <location>
        <begin position="1"/>
        <end position="13"/>
    </location>
</feature>
<accession>A0A8J9UI09</accession>
<evidence type="ECO:0000256" key="1">
    <source>
        <dbReference type="SAM" id="MobiDB-lite"/>
    </source>
</evidence>
<feature type="non-terminal residue" evidence="2">
    <location>
        <position position="120"/>
    </location>
</feature>
<gene>
    <name evidence="2" type="ORF">BINO364_LOCUS6814</name>
</gene>
<reference evidence="2" key="1">
    <citation type="submission" date="2021-12" db="EMBL/GenBank/DDBJ databases">
        <authorList>
            <person name="Martin H S."/>
        </authorList>
    </citation>
    <scope>NUCLEOTIDE SEQUENCE</scope>
</reference>
<organism evidence="2 3">
    <name type="scientific">Brenthis ino</name>
    <name type="common">lesser marbled fritillary</name>
    <dbReference type="NCBI Taxonomy" id="405034"/>
    <lineage>
        <taxon>Eukaryota</taxon>
        <taxon>Metazoa</taxon>
        <taxon>Ecdysozoa</taxon>
        <taxon>Arthropoda</taxon>
        <taxon>Hexapoda</taxon>
        <taxon>Insecta</taxon>
        <taxon>Pterygota</taxon>
        <taxon>Neoptera</taxon>
        <taxon>Endopterygota</taxon>
        <taxon>Lepidoptera</taxon>
        <taxon>Glossata</taxon>
        <taxon>Ditrysia</taxon>
        <taxon>Papilionoidea</taxon>
        <taxon>Nymphalidae</taxon>
        <taxon>Heliconiinae</taxon>
        <taxon>Argynnini</taxon>
        <taxon>Brenthis</taxon>
    </lineage>
</organism>
<feature type="region of interest" description="Disordered" evidence="1">
    <location>
        <begin position="96"/>
        <end position="120"/>
    </location>
</feature>
<name>A0A8J9UI09_9NEOP</name>
<evidence type="ECO:0000313" key="3">
    <source>
        <dbReference type="Proteomes" id="UP000838878"/>
    </source>
</evidence>
<protein>
    <submittedName>
        <fullName evidence="2">Uncharacterized protein</fullName>
    </submittedName>
</protein>
<keyword evidence="3" id="KW-1185">Reference proteome</keyword>
<dbReference type="Proteomes" id="UP000838878">
    <property type="component" value="Chromosome 2"/>
</dbReference>
<dbReference type="AlphaFoldDB" id="A0A8J9UI09"/>